<dbReference type="PRINTS" id="PR00111">
    <property type="entry name" value="ABHYDROLASE"/>
</dbReference>
<dbReference type="PANTHER" id="PTHR43798">
    <property type="entry name" value="MONOACYLGLYCEROL LIPASE"/>
    <property type="match status" value="1"/>
</dbReference>
<dbReference type="InterPro" id="IPR000073">
    <property type="entry name" value="AB_hydrolase_1"/>
</dbReference>
<dbReference type="GO" id="GO:0016020">
    <property type="term" value="C:membrane"/>
    <property type="evidence" value="ECO:0007669"/>
    <property type="project" value="TreeGrafter"/>
</dbReference>
<dbReference type="EMBL" id="CADCVQ010000053">
    <property type="protein sequence ID" value="CAA9484682.1"/>
    <property type="molecule type" value="Genomic_DNA"/>
</dbReference>
<evidence type="ECO:0000259" key="1">
    <source>
        <dbReference type="Pfam" id="PF12697"/>
    </source>
</evidence>
<name>A0A6J4S2G6_9ACTN</name>
<dbReference type="Pfam" id="PF12697">
    <property type="entry name" value="Abhydrolase_6"/>
    <property type="match status" value="1"/>
</dbReference>
<dbReference type="Gene3D" id="3.40.50.1820">
    <property type="entry name" value="alpha/beta hydrolase"/>
    <property type="match status" value="1"/>
</dbReference>
<protein>
    <recommendedName>
        <fullName evidence="1">AB hydrolase-1 domain-containing protein</fullName>
    </recommendedName>
</protein>
<dbReference type="PANTHER" id="PTHR43798:SF33">
    <property type="entry name" value="HYDROLASE, PUTATIVE (AFU_ORTHOLOGUE AFUA_2G14860)-RELATED"/>
    <property type="match status" value="1"/>
</dbReference>
<organism evidence="2">
    <name type="scientific">uncultured Solirubrobacteraceae bacterium</name>
    <dbReference type="NCBI Taxonomy" id="1162706"/>
    <lineage>
        <taxon>Bacteria</taxon>
        <taxon>Bacillati</taxon>
        <taxon>Actinomycetota</taxon>
        <taxon>Thermoleophilia</taxon>
        <taxon>Solirubrobacterales</taxon>
        <taxon>Solirubrobacteraceae</taxon>
        <taxon>environmental samples</taxon>
    </lineage>
</organism>
<evidence type="ECO:0000313" key="2">
    <source>
        <dbReference type="EMBL" id="CAA9484682.1"/>
    </source>
</evidence>
<dbReference type="GO" id="GO:0003824">
    <property type="term" value="F:catalytic activity"/>
    <property type="evidence" value="ECO:0007669"/>
    <property type="project" value="UniProtKB-ARBA"/>
</dbReference>
<dbReference type="SUPFAM" id="SSF53474">
    <property type="entry name" value="alpha/beta-Hydrolases"/>
    <property type="match status" value="1"/>
</dbReference>
<dbReference type="AlphaFoldDB" id="A0A6J4S2G6"/>
<reference evidence="2" key="1">
    <citation type="submission" date="2020-02" db="EMBL/GenBank/DDBJ databases">
        <authorList>
            <person name="Meier V. D."/>
        </authorList>
    </citation>
    <scope>NUCLEOTIDE SEQUENCE</scope>
    <source>
        <strain evidence="2">AVDCRST_MAG67</strain>
    </source>
</reference>
<dbReference type="InterPro" id="IPR029058">
    <property type="entry name" value="AB_hydrolase_fold"/>
</dbReference>
<gene>
    <name evidence="2" type="ORF">AVDCRST_MAG67-1028</name>
</gene>
<dbReference type="InterPro" id="IPR050266">
    <property type="entry name" value="AB_hydrolase_sf"/>
</dbReference>
<accession>A0A6J4S2G6</accession>
<feature type="domain" description="AB hydrolase-1" evidence="1">
    <location>
        <begin position="28"/>
        <end position="259"/>
    </location>
</feature>
<proteinExistence type="predicted"/>
<sequence>MPSPIEETVEIDDQPIFLRRAGADEVPIVYLHGIPTSSFDWVAPLALGGGIAVDLPGFGRSGKRGDLDYSLAGHVRFLDRLLDVLELDRIRLCMHDWGAAVGLAWASEQPERVERLVAINAVALLPGFGWRGPARLVRAPVVGPIAVGLATKRILRHLSRRASAGKGPLPEPFVSNVAENFDLGTERATLQLLRSASPEVLAQAGAKLGAIGAPALVLWGREDPYIAARFGAGYAAALGDATLEVVEHAGHWPWIDRPELATRIVEHLSIR</sequence>